<dbReference type="PRINTS" id="PR00119">
    <property type="entry name" value="CATATPASE"/>
</dbReference>
<dbReference type="PROSITE" id="PS01228">
    <property type="entry name" value="COF_1"/>
    <property type="match status" value="1"/>
</dbReference>
<dbReference type="InterPro" id="IPR036412">
    <property type="entry name" value="HAD-like_sf"/>
</dbReference>
<sequence length="250" mass="27476">MANYKLVALDMDGTLLNDQSEISSENAEWIAKALQAGVTVCFSTGRGFVSALPFAEQLGLETPMITVNGGEIWAKPHVLHKRIELSPVYVKQLHELARKYPEVWYWAYSTEGIYNKEKWIAADKDYTDFNWLKFGYYTEDDAAREALRKEAASWGALELSNSSPHNIELNPIGVSKASAMEELCAMLGIRMQDAVAVGDSLNDIEAIKAAGLGVAMGNAQDLVKEAADVVTLDNNEHGVAEAIRCYVLAD</sequence>
<dbReference type="SFLD" id="SFLDG01140">
    <property type="entry name" value="C2.B:_Phosphomannomutase_and_P"/>
    <property type="match status" value="1"/>
</dbReference>
<organism evidence="1 2">
    <name type="scientific">Paenibacillus oryzae</name>
    <dbReference type="NCBI Taxonomy" id="1844972"/>
    <lineage>
        <taxon>Bacteria</taxon>
        <taxon>Bacillati</taxon>
        <taxon>Bacillota</taxon>
        <taxon>Bacilli</taxon>
        <taxon>Bacillales</taxon>
        <taxon>Paenibacillaceae</taxon>
        <taxon>Paenibacillus</taxon>
    </lineage>
</organism>
<dbReference type="GO" id="GO:0000287">
    <property type="term" value="F:magnesium ion binding"/>
    <property type="evidence" value="ECO:0007669"/>
    <property type="project" value="TreeGrafter"/>
</dbReference>
<dbReference type="OrthoDB" id="9781413at2"/>
<keyword evidence="2" id="KW-1185">Reference proteome</keyword>
<dbReference type="CDD" id="cd07516">
    <property type="entry name" value="HAD_Pase"/>
    <property type="match status" value="1"/>
</dbReference>
<dbReference type="NCBIfam" id="TIGR01484">
    <property type="entry name" value="HAD-SF-IIB"/>
    <property type="match status" value="1"/>
</dbReference>
<dbReference type="Gene3D" id="3.40.50.1000">
    <property type="entry name" value="HAD superfamily/HAD-like"/>
    <property type="match status" value="1"/>
</dbReference>
<reference evidence="1 2" key="1">
    <citation type="submission" date="2016-05" db="EMBL/GenBank/DDBJ databases">
        <title>Paenibacillus oryzae. sp. nov., isolated from the rice root.</title>
        <authorList>
            <person name="Zhang J."/>
            <person name="Zhang X."/>
        </authorList>
    </citation>
    <scope>NUCLEOTIDE SEQUENCE [LARGE SCALE GENOMIC DNA]</scope>
    <source>
        <strain evidence="1 2">1DrF-4</strain>
    </source>
</reference>
<proteinExistence type="predicted"/>
<dbReference type="PANTHER" id="PTHR10000">
    <property type="entry name" value="PHOSPHOSERINE PHOSPHATASE"/>
    <property type="match status" value="1"/>
</dbReference>
<dbReference type="AlphaFoldDB" id="A0A1A5YFJ4"/>
<dbReference type="SUPFAM" id="SSF56784">
    <property type="entry name" value="HAD-like"/>
    <property type="match status" value="1"/>
</dbReference>
<dbReference type="InterPro" id="IPR023214">
    <property type="entry name" value="HAD_sf"/>
</dbReference>
<dbReference type="EMBL" id="LYPA01000065">
    <property type="protein sequence ID" value="OBR64401.1"/>
    <property type="molecule type" value="Genomic_DNA"/>
</dbReference>
<dbReference type="GO" id="GO:0016791">
    <property type="term" value="F:phosphatase activity"/>
    <property type="evidence" value="ECO:0007669"/>
    <property type="project" value="TreeGrafter"/>
</dbReference>
<dbReference type="InterPro" id="IPR006379">
    <property type="entry name" value="HAD-SF_hydro_IIB"/>
</dbReference>
<dbReference type="PROSITE" id="PS01229">
    <property type="entry name" value="COF_2"/>
    <property type="match status" value="1"/>
</dbReference>
<dbReference type="Proteomes" id="UP000092024">
    <property type="component" value="Unassembled WGS sequence"/>
</dbReference>
<gene>
    <name evidence="1" type="ORF">A7K91_12945</name>
</gene>
<comment type="caution">
    <text evidence="1">The sequence shown here is derived from an EMBL/GenBank/DDBJ whole genome shotgun (WGS) entry which is preliminary data.</text>
</comment>
<dbReference type="SFLD" id="SFLDS00003">
    <property type="entry name" value="Haloacid_Dehalogenase"/>
    <property type="match status" value="1"/>
</dbReference>
<dbReference type="STRING" id="1844972.A7K91_12945"/>
<protein>
    <submittedName>
        <fullName evidence="1">Phosphoglycolate phosphatase</fullName>
    </submittedName>
</protein>
<accession>A0A1A5YFJ4</accession>
<dbReference type="Pfam" id="PF08282">
    <property type="entry name" value="Hydrolase_3"/>
    <property type="match status" value="1"/>
</dbReference>
<name>A0A1A5YFJ4_9BACL</name>
<dbReference type="GO" id="GO:0005829">
    <property type="term" value="C:cytosol"/>
    <property type="evidence" value="ECO:0007669"/>
    <property type="project" value="TreeGrafter"/>
</dbReference>
<evidence type="ECO:0000313" key="2">
    <source>
        <dbReference type="Proteomes" id="UP000092024"/>
    </source>
</evidence>
<evidence type="ECO:0000313" key="1">
    <source>
        <dbReference type="EMBL" id="OBR64401.1"/>
    </source>
</evidence>
<dbReference type="RefSeq" id="WP_068685029.1">
    <property type="nucleotide sequence ID" value="NZ_LYPA01000065.1"/>
</dbReference>
<dbReference type="PANTHER" id="PTHR10000:SF55">
    <property type="entry name" value="5-AMINO-6-(5-PHOSPHO-D-RIBITYLAMINO)URACIL PHOSPHATASE YCSE"/>
    <property type="match status" value="1"/>
</dbReference>
<dbReference type="Gene3D" id="3.30.1240.10">
    <property type="match status" value="1"/>
</dbReference>